<dbReference type="InterPro" id="IPR031968">
    <property type="entry name" value="VASt"/>
</dbReference>
<keyword evidence="2 6" id="KW-0812">Transmembrane</keyword>
<dbReference type="InterPro" id="IPR004182">
    <property type="entry name" value="GRAM"/>
</dbReference>
<dbReference type="SUPFAM" id="SSF49562">
    <property type="entry name" value="C2 domain (Calcium/lipid-binding domain, CaLB)"/>
    <property type="match status" value="2"/>
</dbReference>
<accession>A0ABD1YG75</accession>
<dbReference type="InterPro" id="IPR011993">
    <property type="entry name" value="PH-like_dom_sf"/>
</dbReference>
<protein>
    <recommendedName>
        <fullName evidence="11">C2 and GRAM domain-containing protein</fullName>
    </recommendedName>
</protein>
<gene>
    <name evidence="9" type="ORF">R1flu_014477</name>
</gene>
<dbReference type="Pfam" id="PF16016">
    <property type="entry name" value="VASt"/>
    <property type="match status" value="2"/>
</dbReference>
<dbReference type="PANTHER" id="PTHR46296">
    <property type="entry name" value="BNAA05G37250D PROTEIN"/>
    <property type="match status" value="1"/>
</dbReference>
<evidence type="ECO:0000256" key="5">
    <source>
        <dbReference type="SAM" id="MobiDB-lite"/>
    </source>
</evidence>
<feature type="transmembrane region" description="Helical" evidence="6">
    <location>
        <begin position="519"/>
        <end position="541"/>
    </location>
</feature>
<reference evidence="9 10" key="1">
    <citation type="submission" date="2024-09" db="EMBL/GenBank/DDBJ databases">
        <title>Chromosome-scale assembly of Riccia fluitans.</title>
        <authorList>
            <person name="Paukszto L."/>
            <person name="Sawicki J."/>
            <person name="Karawczyk K."/>
            <person name="Piernik-Szablinska J."/>
            <person name="Szczecinska M."/>
            <person name="Mazdziarz M."/>
        </authorList>
    </citation>
    <scope>NUCLEOTIDE SEQUENCE [LARGE SCALE GENOMIC DNA]</scope>
    <source>
        <strain evidence="9">Rf_01</strain>
        <tissue evidence="9">Aerial parts of the thallus</tissue>
    </source>
</reference>
<feature type="compositionally biased region" description="Polar residues" evidence="5">
    <location>
        <begin position="135"/>
        <end position="144"/>
    </location>
</feature>
<evidence type="ECO:0000256" key="6">
    <source>
        <dbReference type="SAM" id="Phobius"/>
    </source>
</evidence>
<feature type="domain" description="VASt" evidence="8">
    <location>
        <begin position="930"/>
        <end position="1092"/>
    </location>
</feature>
<evidence type="ECO:0000259" key="7">
    <source>
        <dbReference type="PROSITE" id="PS50004"/>
    </source>
</evidence>
<dbReference type="PANTHER" id="PTHR46296:SF8">
    <property type="entry name" value="OS06G0297800 PROTEIN"/>
    <property type="match status" value="1"/>
</dbReference>
<dbReference type="InterPro" id="IPR000008">
    <property type="entry name" value="C2_dom"/>
</dbReference>
<dbReference type="CDD" id="cd00030">
    <property type="entry name" value="C2"/>
    <property type="match status" value="2"/>
</dbReference>
<evidence type="ECO:0000256" key="1">
    <source>
        <dbReference type="ARBA" id="ARBA00004167"/>
    </source>
</evidence>
<evidence type="ECO:0000256" key="3">
    <source>
        <dbReference type="ARBA" id="ARBA00022989"/>
    </source>
</evidence>
<dbReference type="PRINTS" id="PR00360">
    <property type="entry name" value="C2DOMAIN"/>
</dbReference>
<dbReference type="SMART" id="SM00568">
    <property type="entry name" value="GRAM"/>
    <property type="match status" value="1"/>
</dbReference>
<dbReference type="Pfam" id="PF00168">
    <property type="entry name" value="C2"/>
    <property type="match status" value="2"/>
</dbReference>
<evidence type="ECO:0000259" key="8">
    <source>
        <dbReference type="PROSITE" id="PS51778"/>
    </source>
</evidence>
<evidence type="ECO:0000313" key="10">
    <source>
        <dbReference type="Proteomes" id="UP001605036"/>
    </source>
</evidence>
<dbReference type="PROSITE" id="PS51778">
    <property type="entry name" value="VAST"/>
    <property type="match status" value="2"/>
</dbReference>
<dbReference type="GO" id="GO:0016020">
    <property type="term" value="C:membrane"/>
    <property type="evidence" value="ECO:0007669"/>
    <property type="project" value="UniProtKB-SubCell"/>
</dbReference>
<dbReference type="Pfam" id="PF02893">
    <property type="entry name" value="GRAM"/>
    <property type="match status" value="1"/>
</dbReference>
<dbReference type="PROSITE" id="PS50004">
    <property type="entry name" value="C2"/>
    <property type="match status" value="2"/>
</dbReference>
<feature type="compositionally biased region" description="Polar residues" evidence="5">
    <location>
        <begin position="249"/>
        <end position="282"/>
    </location>
</feature>
<comment type="subcellular location">
    <subcellularLocation>
        <location evidence="1">Membrane</location>
        <topology evidence="1">Single-pass membrane protein</topology>
    </subcellularLocation>
</comment>
<comment type="caution">
    <text evidence="9">The sequence shown here is derived from an EMBL/GenBank/DDBJ whole genome shotgun (WGS) entry which is preliminary data.</text>
</comment>
<dbReference type="InterPro" id="IPR035892">
    <property type="entry name" value="C2_domain_sf"/>
</dbReference>
<sequence>MKLFVQVLEARNLIAKDPNGFSDPFVRLALGNTKSRTSVVYKNLNPSWNEEFAFNVSDLDEELKVTVWDEDRFTDDFLGQVKIPVSLVLNAEKQIITNRWFPLQKRSEKSKNEVSGEIKLGVSLLGRQSDHESESLVTRPQSTVILPPGSPPRLSFDGRLSPGRASADEASSMTRSDSSETGDMVGDLDSVPPLLLSESPRIKGETIMNPDSPLVKEAAEMDKSLRKSLSHSPLSERLSSMFHRKQRNKGGSNNQKISPTSSLTSEASVSFPSESTTATDSSVLGENSSEGEEDDELVPLTFFQDDDKSVGESAENMPPPLPQGILLDQSYAVSMKEMNALLFEPESTFTKELADIQKTTEYVENPWKKSGSELMKRNISYRKAPTALVSAVVASEEQTYLRADDKGFAVFCVVSTPDVIYGKTFLVELLFLITPGPTTESGEKTCNLQISWRLNFVQSTMAASFIIKGATGGLKESFATFSQVLTKFAKPVTGGIGKVVSFKDDIIPRSDWQLAKEYFGNYTVLFTVLALIFVLLHIILLKTRGGHGLEIWGLDLPDSLIELLICALITRQVERVGRMGHKFLLARLKASDHGVKARGEGWLLTIALVEGDNLYSLDADGSCDPYVVFTCNGKIRTSSVILGTCKPHWGEVYEFDATEDPPSTLDIEVFDYDGPFSQAESLGHASVNFLKTTEGDLSDIWLPLVGRMAQVHGCKVHLRIVLTNTKDGDLVKQEYMGKVMGKVEKEAQTKLARRPPKQNTQFQKLFSLPPEEFLINDYVCAIKKKIPIQGRLFLSPRQLGFYSNLFGHKTKFSFLWEDIEEIKEVAPSRGVLVYPSITITVRKGKALDARSGSKGVDHKGRLRFQFLSFVKPGPAFRTIIALWKNRTLSVEQQMELIASVEAGDGMKYAVADRQRQIDENQAFLGIEDAQMSELANVDSTLTVKQFHYLLEKGELDKHVMQLFGVTNYTSSHWEKVGDDPKVKRRQVSYTLNRQQCRFGSSVTSIQQKTLSDDSRKALLEEVLTLHDVPFGDHFQVQVRKEIETVTDEPSLSICRIYAGVAWHKSAGFQKKITKNIIKYMTQFLKDYFELVKKVASVAPPEVD</sequence>
<organism evidence="9 10">
    <name type="scientific">Riccia fluitans</name>
    <dbReference type="NCBI Taxonomy" id="41844"/>
    <lineage>
        <taxon>Eukaryota</taxon>
        <taxon>Viridiplantae</taxon>
        <taxon>Streptophyta</taxon>
        <taxon>Embryophyta</taxon>
        <taxon>Marchantiophyta</taxon>
        <taxon>Marchantiopsida</taxon>
        <taxon>Marchantiidae</taxon>
        <taxon>Marchantiales</taxon>
        <taxon>Ricciaceae</taxon>
        <taxon>Riccia</taxon>
    </lineage>
</organism>
<dbReference type="Proteomes" id="UP001605036">
    <property type="component" value="Unassembled WGS sequence"/>
</dbReference>
<feature type="compositionally biased region" description="Polar residues" evidence="5">
    <location>
        <begin position="169"/>
        <end position="181"/>
    </location>
</feature>
<feature type="domain" description="VASt" evidence="8">
    <location>
        <begin position="322"/>
        <end position="493"/>
    </location>
</feature>
<feature type="domain" description="C2" evidence="7">
    <location>
        <begin position="1"/>
        <end position="101"/>
    </location>
</feature>
<dbReference type="Gene3D" id="2.60.40.150">
    <property type="entry name" value="C2 domain"/>
    <property type="match status" value="2"/>
</dbReference>
<evidence type="ECO:0000313" key="9">
    <source>
        <dbReference type="EMBL" id="KAL2629791.1"/>
    </source>
</evidence>
<dbReference type="Gene3D" id="2.30.29.30">
    <property type="entry name" value="Pleckstrin-homology domain (PH domain)/Phosphotyrosine-binding domain (PTB)"/>
    <property type="match status" value="1"/>
</dbReference>
<proteinExistence type="predicted"/>
<evidence type="ECO:0000256" key="4">
    <source>
        <dbReference type="ARBA" id="ARBA00023136"/>
    </source>
</evidence>
<dbReference type="EMBL" id="JBHFFA010000004">
    <property type="protein sequence ID" value="KAL2629791.1"/>
    <property type="molecule type" value="Genomic_DNA"/>
</dbReference>
<dbReference type="AlphaFoldDB" id="A0ABD1YG75"/>
<name>A0ABD1YG75_9MARC</name>
<dbReference type="InterPro" id="IPR044511">
    <property type="entry name" value="At1g03370/At5g50170-like"/>
</dbReference>
<evidence type="ECO:0008006" key="11">
    <source>
        <dbReference type="Google" id="ProtNLM"/>
    </source>
</evidence>
<keyword evidence="3 6" id="KW-1133">Transmembrane helix</keyword>
<feature type="region of interest" description="Disordered" evidence="5">
    <location>
        <begin position="131"/>
        <end position="298"/>
    </location>
</feature>
<keyword evidence="10" id="KW-1185">Reference proteome</keyword>
<evidence type="ECO:0000256" key="2">
    <source>
        <dbReference type="ARBA" id="ARBA00022692"/>
    </source>
</evidence>
<feature type="domain" description="C2" evidence="7">
    <location>
        <begin position="584"/>
        <end position="702"/>
    </location>
</feature>
<keyword evidence="4 6" id="KW-0472">Membrane</keyword>
<dbReference type="SMART" id="SM00239">
    <property type="entry name" value="C2"/>
    <property type="match status" value="2"/>
</dbReference>